<evidence type="ECO:0000313" key="2">
    <source>
        <dbReference type="EMBL" id="KAK3210829.1"/>
    </source>
</evidence>
<reference evidence="2" key="1">
    <citation type="journal article" date="2023" name="Plant J.">
        <title>Genome sequences and population genomics provide insights into the demographic history, inbreeding, and mutation load of two 'living fossil' tree species of Dipteronia.</title>
        <authorList>
            <person name="Feng Y."/>
            <person name="Comes H.P."/>
            <person name="Chen J."/>
            <person name="Zhu S."/>
            <person name="Lu R."/>
            <person name="Zhang X."/>
            <person name="Li P."/>
            <person name="Qiu J."/>
            <person name="Olsen K.M."/>
            <person name="Qiu Y."/>
        </authorList>
    </citation>
    <scope>NUCLEOTIDE SEQUENCE</scope>
    <source>
        <strain evidence="2">NBL</strain>
    </source>
</reference>
<accession>A0AAE0E4S4</accession>
<dbReference type="Proteomes" id="UP001281410">
    <property type="component" value="Unassembled WGS sequence"/>
</dbReference>
<comment type="caution">
    <text evidence="2">The sequence shown here is derived from an EMBL/GenBank/DDBJ whole genome shotgun (WGS) entry which is preliminary data.</text>
</comment>
<protein>
    <submittedName>
        <fullName evidence="2">Uncharacterized protein</fullName>
    </submittedName>
</protein>
<sequence length="421" mass="46558">MSQSHSMCFASSPPPSPTQSPDYSHYFKSTGELFQKYPLPEAPSRSKPRSKTSSSRKDKSPASTSAHYKPALYSSPQSTPSTAAYLDSVSVSSIMSHSSTGSPFHLSSSSDLLDPTQAFMASRAELSARTYDSPREGSTGPTPIIKEPPDATSDQSAQIPKPRPINGSWFQLDDSSPDTYSEMSAWLDLQMAKSEQTLKAILREFVSRFTGSLQDCSAYSSYQAVSTESPSGPQVPIQILLEKFSKPIDAIAYFDTGSHNTMMNPNILAPDTWKSHTRYFKAADGKAFTTNLISKTKIGIKIFPSYTIWTQVLGTSLPDKAILIGWDVYCQCQSLRILPSGIRYKMSTLSSVTIRCLLLLFVMTSSPLSSSWLSPSLVDHQICEAFLERHLEDEKDRRIQELTIRELEDEQQLEDSDGGYV</sequence>
<proteinExistence type="predicted"/>
<organism evidence="2 3">
    <name type="scientific">Dipteronia sinensis</name>
    <dbReference type="NCBI Taxonomy" id="43782"/>
    <lineage>
        <taxon>Eukaryota</taxon>
        <taxon>Viridiplantae</taxon>
        <taxon>Streptophyta</taxon>
        <taxon>Embryophyta</taxon>
        <taxon>Tracheophyta</taxon>
        <taxon>Spermatophyta</taxon>
        <taxon>Magnoliopsida</taxon>
        <taxon>eudicotyledons</taxon>
        <taxon>Gunneridae</taxon>
        <taxon>Pentapetalae</taxon>
        <taxon>rosids</taxon>
        <taxon>malvids</taxon>
        <taxon>Sapindales</taxon>
        <taxon>Sapindaceae</taxon>
        <taxon>Hippocastanoideae</taxon>
        <taxon>Acereae</taxon>
        <taxon>Dipteronia</taxon>
    </lineage>
</organism>
<feature type="region of interest" description="Disordered" evidence="1">
    <location>
        <begin position="1"/>
        <end position="82"/>
    </location>
</feature>
<dbReference type="AlphaFoldDB" id="A0AAE0E4S4"/>
<dbReference type="EMBL" id="JANJYJ010000005">
    <property type="protein sequence ID" value="KAK3210829.1"/>
    <property type="molecule type" value="Genomic_DNA"/>
</dbReference>
<name>A0AAE0E4S4_9ROSI</name>
<feature type="region of interest" description="Disordered" evidence="1">
    <location>
        <begin position="126"/>
        <end position="169"/>
    </location>
</feature>
<gene>
    <name evidence="2" type="ORF">Dsin_015535</name>
</gene>
<evidence type="ECO:0000313" key="3">
    <source>
        <dbReference type="Proteomes" id="UP001281410"/>
    </source>
</evidence>
<evidence type="ECO:0000256" key="1">
    <source>
        <dbReference type="SAM" id="MobiDB-lite"/>
    </source>
</evidence>
<keyword evidence="3" id="KW-1185">Reference proteome</keyword>